<comment type="catalytic activity">
    <reaction evidence="10 11">
        <text>(1S,2R)-1-C-(indol-3-yl)glycerol 3-phosphate + L-serine = D-glyceraldehyde 3-phosphate + L-tryptophan + H2O</text>
        <dbReference type="Rhea" id="RHEA:10532"/>
        <dbReference type="ChEBI" id="CHEBI:15377"/>
        <dbReference type="ChEBI" id="CHEBI:33384"/>
        <dbReference type="ChEBI" id="CHEBI:57912"/>
        <dbReference type="ChEBI" id="CHEBI:58866"/>
        <dbReference type="ChEBI" id="CHEBI:59776"/>
        <dbReference type="EC" id="4.2.1.20"/>
    </reaction>
</comment>
<dbReference type="Pfam" id="PF00291">
    <property type="entry name" value="PALP"/>
    <property type="match status" value="1"/>
</dbReference>
<feature type="domain" description="Tryptophan synthase beta chain-like PALP" evidence="12">
    <location>
        <begin position="59"/>
        <end position="383"/>
    </location>
</feature>
<dbReference type="FunFam" id="3.40.50.1100:FF:000001">
    <property type="entry name" value="Tryptophan synthase beta chain"/>
    <property type="match status" value="1"/>
</dbReference>
<evidence type="ECO:0000256" key="1">
    <source>
        <dbReference type="ARBA" id="ARBA00001933"/>
    </source>
</evidence>
<keyword evidence="7 11" id="KW-0663">Pyridoxal phosphate</keyword>
<dbReference type="RefSeq" id="WP_100709407.1">
    <property type="nucleotide sequence ID" value="NZ_NPDR01000002.1"/>
</dbReference>
<keyword evidence="8 11" id="KW-0057">Aromatic amino acid biosynthesis</keyword>
<comment type="caution">
    <text evidence="13">The sequence shown here is derived from an EMBL/GenBank/DDBJ whole genome shotgun (WGS) entry which is preliminary data.</text>
</comment>
<dbReference type="HAMAP" id="MF_00133">
    <property type="entry name" value="Trp_synth_beta"/>
    <property type="match status" value="1"/>
</dbReference>
<evidence type="ECO:0000256" key="8">
    <source>
        <dbReference type="ARBA" id="ARBA00023141"/>
    </source>
</evidence>
<evidence type="ECO:0000256" key="10">
    <source>
        <dbReference type="ARBA" id="ARBA00049047"/>
    </source>
</evidence>
<evidence type="ECO:0000259" key="12">
    <source>
        <dbReference type="Pfam" id="PF00291"/>
    </source>
</evidence>
<evidence type="ECO:0000256" key="11">
    <source>
        <dbReference type="HAMAP-Rule" id="MF_00133"/>
    </source>
</evidence>
<dbReference type="Gene3D" id="3.40.50.1100">
    <property type="match status" value="2"/>
</dbReference>
<accession>A0A2M9YE20</accession>
<dbReference type="CDD" id="cd06446">
    <property type="entry name" value="Trp-synth_B"/>
    <property type="match status" value="1"/>
</dbReference>
<comment type="function">
    <text evidence="11">The beta subunit is responsible for the synthesis of L-tryptophan from indole and L-serine.</text>
</comment>
<keyword evidence="14" id="KW-1185">Reference proteome</keyword>
<keyword evidence="9 11" id="KW-0456">Lyase</keyword>
<dbReference type="SUPFAM" id="SSF53686">
    <property type="entry name" value="Tryptophan synthase beta subunit-like PLP-dependent enzymes"/>
    <property type="match status" value="1"/>
</dbReference>
<dbReference type="EC" id="4.2.1.20" evidence="11"/>
<evidence type="ECO:0000256" key="4">
    <source>
        <dbReference type="ARBA" id="ARBA00011270"/>
    </source>
</evidence>
<dbReference type="PROSITE" id="PS00168">
    <property type="entry name" value="TRP_SYNTHASE_BETA"/>
    <property type="match status" value="1"/>
</dbReference>
<evidence type="ECO:0000256" key="9">
    <source>
        <dbReference type="ARBA" id="ARBA00023239"/>
    </source>
</evidence>
<proteinExistence type="inferred from homology"/>
<name>A0A2M9YE20_9LEPT</name>
<reference evidence="13 14" key="1">
    <citation type="submission" date="2017-07" db="EMBL/GenBank/DDBJ databases">
        <title>Leptospira spp. isolated from tropical soils.</title>
        <authorList>
            <person name="Thibeaux R."/>
            <person name="Iraola G."/>
            <person name="Ferres I."/>
            <person name="Bierque E."/>
            <person name="Girault D."/>
            <person name="Soupe-Gilbert M.-E."/>
            <person name="Picardeau M."/>
            <person name="Goarant C."/>
        </authorList>
    </citation>
    <scope>NUCLEOTIDE SEQUENCE [LARGE SCALE GENOMIC DNA]</scope>
    <source>
        <strain evidence="13 14">FH4-C-A2</strain>
    </source>
</reference>
<evidence type="ECO:0000256" key="3">
    <source>
        <dbReference type="ARBA" id="ARBA00009982"/>
    </source>
</evidence>
<gene>
    <name evidence="11 13" type="primary">trpB</name>
    <name evidence="13" type="ORF">CH362_05655</name>
</gene>
<dbReference type="InterPro" id="IPR001926">
    <property type="entry name" value="TrpB-like_PALP"/>
</dbReference>
<comment type="subunit">
    <text evidence="4 11">Tetramer of two alpha and two beta chains.</text>
</comment>
<dbReference type="GO" id="GO:0004834">
    <property type="term" value="F:tryptophan synthase activity"/>
    <property type="evidence" value="ECO:0007669"/>
    <property type="project" value="UniProtKB-UniRule"/>
</dbReference>
<comment type="similarity">
    <text evidence="3 11">Belongs to the TrpB family.</text>
</comment>
<dbReference type="InterPro" id="IPR036052">
    <property type="entry name" value="TrpB-like_PALP_sf"/>
</dbReference>
<dbReference type="InterPro" id="IPR006653">
    <property type="entry name" value="Trp_synth_b_CS"/>
</dbReference>
<organism evidence="13 14">
    <name type="scientific">Leptospira saintgironsiae</name>
    <dbReference type="NCBI Taxonomy" id="2023183"/>
    <lineage>
        <taxon>Bacteria</taxon>
        <taxon>Pseudomonadati</taxon>
        <taxon>Spirochaetota</taxon>
        <taxon>Spirochaetia</taxon>
        <taxon>Leptospirales</taxon>
        <taxon>Leptospiraceae</taxon>
        <taxon>Leptospira</taxon>
    </lineage>
</organism>
<dbReference type="GO" id="GO:0005737">
    <property type="term" value="C:cytoplasm"/>
    <property type="evidence" value="ECO:0007669"/>
    <property type="project" value="TreeGrafter"/>
</dbReference>
<dbReference type="OrthoDB" id="9766131at2"/>
<dbReference type="InterPro" id="IPR006654">
    <property type="entry name" value="Trp_synth_beta"/>
</dbReference>
<protein>
    <recommendedName>
        <fullName evidence="11">Tryptophan synthase beta chain</fullName>
        <ecNumber evidence="11">4.2.1.20</ecNumber>
    </recommendedName>
</protein>
<dbReference type="NCBIfam" id="TIGR00263">
    <property type="entry name" value="trpB"/>
    <property type="match status" value="1"/>
</dbReference>
<dbReference type="PIRSF" id="PIRSF001413">
    <property type="entry name" value="Trp_syn_beta"/>
    <property type="match status" value="1"/>
</dbReference>
<keyword evidence="5 11" id="KW-0028">Amino-acid biosynthesis</keyword>
<dbReference type="Proteomes" id="UP000231926">
    <property type="component" value="Unassembled WGS sequence"/>
</dbReference>
<dbReference type="UniPathway" id="UPA00035">
    <property type="reaction ID" value="UER00044"/>
</dbReference>
<evidence type="ECO:0000256" key="6">
    <source>
        <dbReference type="ARBA" id="ARBA00022822"/>
    </source>
</evidence>
<comment type="cofactor">
    <cofactor evidence="1 11">
        <name>pyridoxal 5'-phosphate</name>
        <dbReference type="ChEBI" id="CHEBI:597326"/>
    </cofactor>
</comment>
<comment type="pathway">
    <text evidence="2 11">Amino-acid biosynthesis; L-tryptophan biosynthesis; L-tryptophan from chorismate: step 5/5.</text>
</comment>
<dbReference type="InterPro" id="IPR023026">
    <property type="entry name" value="Trp_synth_beta/beta-like"/>
</dbReference>
<dbReference type="FunFam" id="3.40.50.1100:FF:000004">
    <property type="entry name" value="Tryptophan synthase beta chain"/>
    <property type="match status" value="1"/>
</dbReference>
<keyword evidence="6 11" id="KW-0822">Tryptophan biosynthesis</keyword>
<dbReference type="AlphaFoldDB" id="A0A2M9YE20"/>
<evidence type="ECO:0000313" key="14">
    <source>
        <dbReference type="Proteomes" id="UP000231926"/>
    </source>
</evidence>
<sequence>MAKERSFTEKEGYFGDFGGRYSPEILTEALIELENTYNKLRKDKKFQKDLEFYRRNYIGRPSPLTYAEKLTKAWGGAKIWLKREDLNHTGAHKINNTIGQALIAKAMGKRRIIAETGAGQHGVATATVGALFEFETAIFMGEEDLRRQKLNAIRMQMLGAKVIGVSSGTATLKDATSEAMRDWALNVSNTHYIVGSVIGPHPFPTIVRDFQKVVGDESKKQFKKENDKLPDAVVACVGGGSNAMGMYYAFLNDKKVKLYGVEAGGRGSSPGEHSATMLFGKTGFLHGTKTLVIQDDGGQVVPAHSVSAGLDYPGVGPEHAYLHSSGRVKYETVSDQGALDAFMEVCRIEGIIPALETAHAFRFAKDLAKELGKKKDILICLSGRGDKDVAEVARLVGLSQGDLI</sequence>
<evidence type="ECO:0000256" key="7">
    <source>
        <dbReference type="ARBA" id="ARBA00022898"/>
    </source>
</evidence>
<feature type="modified residue" description="N6-(pyridoxal phosphate)lysine" evidence="11">
    <location>
        <position position="93"/>
    </location>
</feature>
<evidence type="ECO:0000256" key="5">
    <source>
        <dbReference type="ARBA" id="ARBA00022605"/>
    </source>
</evidence>
<dbReference type="PANTHER" id="PTHR48077:SF3">
    <property type="entry name" value="TRYPTOPHAN SYNTHASE"/>
    <property type="match status" value="1"/>
</dbReference>
<evidence type="ECO:0000256" key="2">
    <source>
        <dbReference type="ARBA" id="ARBA00004733"/>
    </source>
</evidence>
<dbReference type="PANTHER" id="PTHR48077">
    <property type="entry name" value="TRYPTOPHAN SYNTHASE-RELATED"/>
    <property type="match status" value="1"/>
</dbReference>
<dbReference type="EMBL" id="NPDR01000002">
    <property type="protein sequence ID" value="PJZ49812.1"/>
    <property type="molecule type" value="Genomic_DNA"/>
</dbReference>
<evidence type="ECO:0000313" key="13">
    <source>
        <dbReference type="EMBL" id="PJZ49812.1"/>
    </source>
</evidence>